<dbReference type="Proteomes" id="UP000724584">
    <property type="component" value="Unassembled WGS sequence"/>
</dbReference>
<dbReference type="EMBL" id="JAGIZQ010000001">
    <property type="protein sequence ID" value="KAH6649228.1"/>
    <property type="molecule type" value="Genomic_DNA"/>
</dbReference>
<gene>
    <name evidence="1" type="ORF">F5144DRAFT_1513</name>
</gene>
<accession>A0ACB7PMM1</accession>
<organism evidence="1 2">
    <name type="scientific">Chaetomium tenue</name>
    <dbReference type="NCBI Taxonomy" id="1854479"/>
    <lineage>
        <taxon>Eukaryota</taxon>
        <taxon>Fungi</taxon>
        <taxon>Dikarya</taxon>
        <taxon>Ascomycota</taxon>
        <taxon>Pezizomycotina</taxon>
        <taxon>Sordariomycetes</taxon>
        <taxon>Sordariomycetidae</taxon>
        <taxon>Sordariales</taxon>
        <taxon>Chaetomiaceae</taxon>
        <taxon>Chaetomium</taxon>
    </lineage>
</organism>
<sequence length="379" mass="41800">MGYRSGDDTLMGLIGAVDNFGEAVPQVNKRGTILGLCIAFAVLSWICVVVRIFVRLVIVRAPGWDDVFVVLSLLTMSVGLGSICISTDKGLGQHLLFLDGDQSSAFMHSFYVFNGSYAMSTALIKVSLLLQYLRLYQRGSQLHTTCRVLVLFVALWGIAYSILAWVPCVPVSNYWTVIYEQDISELRCYGYGSQHVGAFTATYESHAAVNMLLDLVVMALPIPIYFEQGARGRTRLGLVGIIAMGTVVNIFSIWRFVTTIEHRAGTYPTFDPTWYGPITIVMAGLETASACICASIPVFWGPMMTSASHLLGQIFVTKEVQVTTEHRFGNLGSSDAFHQHEGPWADLEDGKAYLEQRCASRVEWIGKDGVQHHSTTWAS</sequence>
<name>A0ACB7PMM1_9PEZI</name>
<protein>
    <submittedName>
        <fullName evidence="1">Uncharacterized protein</fullName>
    </submittedName>
</protein>
<proteinExistence type="predicted"/>
<comment type="caution">
    <text evidence="1">The sequence shown here is derived from an EMBL/GenBank/DDBJ whole genome shotgun (WGS) entry which is preliminary data.</text>
</comment>
<keyword evidence="2" id="KW-1185">Reference proteome</keyword>
<reference evidence="1 2" key="1">
    <citation type="journal article" date="2021" name="Nat. Commun.">
        <title>Genetic determinants of endophytism in the Arabidopsis root mycobiome.</title>
        <authorList>
            <person name="Mesny F."/>
            <person name="Miyauchi S."/>
            <person name="Thiergart T."/>
            <person name="Pickel B."/>
            <person name="Atanasova L."/>
            <person name="Karlsson M."/>
            <person name="Huettel B."/>
            <person name="Barry K.W."/>
            <person name="Haridas S."/>
            <person name="Chen C."/>
            <person name="Bauer D."/>
            <person name="Andreopoulos W."/>
            <person name="Pangilinan J."/>
            <person name="LaButti K."/>
            <person name="Riley R."/>
            <person name="Lipzen A."/>
            <person name="Clum A."/>
            <person name="Drula E."/>
            <person name="Henrissat B."/>
            <person name="Kohler A."/>
            <person name="Grigoriev I.V."/>
            <person name="Martin F.M."/>
            <person name="Hacquard S."/>
        </authorList>
    </citation>
    <scope>NUCLEOTIDE SEQUENCE [LARGE SCALE GENOMIC DNA]</scope>
    <source>
        <strain evidence="1 2">MPI-SDFR-AT-0079</strain>
    </source>
</reference>
<evidence type="ECO:0000313" key="2">
    <source>
        <dbReference type="Proteomes" id="UP000724584"/>
    </source>
</evidence>
<evidence type="ECO:0000313" key="1">
    <source>
        <dbReference type="EMBL" id="KAH6649228.1"/>
    </source>
</evidence>